<keyword evidence="10 13" id="KW-0408">Iron</keyword>
<evidence type="ECO:0000256" key="2">
    <source>
        <dbReference type="ARBA" id="ARBA00004174"/>
    </source>
</evidence>
<evidence type="ECO:0000256" key="13">
    <source>
        <dbReference type="PIRSR" id="PIRSR602401-1"/>
    </source>
</evidence>
<dbReference type="FunFam" id="1.10.630.10:FF:000042">
    <property type="entry name" value="Cytochrome P450"/>
    <property type="match status" value="1"/>
</dbReference>
<evidence type="ECO:0000256" key="15">
    <source>
        <dbReference type="SAM" id="Phobius"/>
    </source>
</evidence>
<dbReference type="OrthoDB" id="7784607at2759"/>
<evidence type="ECO:0000313" key="17">
    <source>
        <dbReference type="Proteomes" id="UP001151699"/>
    </source>
</evidence>
<evidence type="ECO:0000313" key="16">
    <source>
        <dbReference type="EMBL" id="KAJ6645703.1"/>
    </source>
</evidence>
<dbReference type="InterPro" id="IPR050476">
    <property type="entry name" value="Insect_CytP450_Detox"/>
</dbReference>
<protein>
    <submittedName>
        <fullName evidence="16">Cytochrome P450 6d5</fullName>
    </submittedName>
</protein>
<dbReference type="InterPro" id="IPR036396">
    <property type="entry name" value="Cyt_P450_sf"/>
</dbReference>
<evidence type="ECO:0000256" key="11">
    <source>
        <dbReference type="ARBA" id="ARBA00023033"/>
    </source>
</evidence>
<dbReference type="CDD" id="cd11056">
    <property type="entry name" value="CYP6-like"/>
    <property type="match status" value="1"/>
</dbReference>
<keyword evidence="15" id="KW-0812">Transmembrane</keyword>
<keyword evidence="5 13" id="KW-0349">Heme</keyword>
<dbReference type="Pfam" id="PF00067">
    <property type="entry name" value="p450"/>
    <property type="match status" value="1"/>
</dbReference>
<keyword evidence="7" id="KW-0256">Endoplasmic reticulum</keyword>
<evidence type="ECO:0000256" key="6">
    <source>
        <dbReference type="ARBA" id="ARBA00022723"/>
    </source>
</evidence>
<comment type="subcellular location">
    <subcellularLocation>
        <location evidence="3">Endoplasmic reticulum membrane</location>
        <topology evidence="3">Peripheral membrane protein</topology>
    </subcellularLocation>
    <subcellularLocation>
        <location evidence="2">Microsome membrane</location>
        <topology evidence="2">Peripheral membrane protein</topology>
    </subcellularLocation>
</comment>
<dbReference type="GO" id="GO:0005789">
    <property type="term" value="C:endoplasmic reticulum membrane"/>
    <property type="evidence" value="ECO:0007669"/>
    <property type="project" value="UniProtKB-SubCell"/>
</dbReference>
<dbReference type="InterPro" id="IPR001128">
    <property type="entry name" value="Cyt_P450"/>
</dbReference>
<evidence type="ECO:0000256" key="9">
    <source>
        <dbReference type="ARBA" id="ARBA00023002"/>
    </source>
</evidence>
<keyword evidence="17" id="KW-1185">Reference proteome</keyword>
<dbReference type="Gene3D" id="1.10.630.10">
    <property type="entry name" value="Cytochrome P450"/>
    <property type="match status" value="1"/>
</dbReference>
<keyword evidence="9 14" id="KW-0560">Oxidoreductase</keyword>
<dbReference type="GO" id="GO:0005506">
    <property type="term" value="F:iron ion binding"/>
    <property type="evidence" value="ECO:0007669"/>
    <property type="project" value="InterPro"/>
</dbReference>
<name>A0A9Q0N8V9_9DIPT</name>
<evidence type="ECO:0000256" key="10">
    <source>
        <dbReference type="ARBA" id="ARBA00023004"/>
    </source>
</evidence>
<evidence type="ECO:0000256" key="12">
    <source>
        <dbReference type="ARBA" id="ARBA00023136"/>
    </source>
</evidence>
<dbReference type="PRINTS" id="PR00385">
    <property type="entry name" value="P450"/>
</dbReference>
<feature type="binding site" description="axial binding residue" evidence="13">
    <location>
        <position position="440"/>
    </location>
    <ligand>
        <name>heme</name>
        <dbReference type="ChEBI" id="CHEBI:30413"/>
    </ligand>
    <ligandPart>
        <name>Fe</name>
        <dbReference type="ChEBI" id="CHEBI:18248"/>
    </ligandPart>
</feature>
<dbReference type="InterPro" id="IPR002401">
    <property type="entry name" value="Cyt_P450_E_grp-I"/>
</dbReference>
<dbReference type="PANTHER" id="PTHR24292">
    <property type="entry name" value="CYTOCHROME P450"/>
    <property type="match status" value="1"/>
</dbReference>
<sequence length="495" mass="56659">MSAVSTEKMSSTYTLFTILFILIVTVYFYVRKLFCYWQRIGVPFLQPKFPFGNFPNSILQKMSFSEELQNVYNNSTEPVLGIYTTLKPSLLVRDPEIIQDILKANFSSFNHRGWYGNDKVDPMAGNILLLNGEKWRQMRSVFSPAFQIGKLRAMFDVINGCGGSLQKFVGQFADTETTVEMREVAAYFTTNVISSVAFGLDVDCFANPKSEFLKYGHMFFDASFKNIIRSNLAIMNPTLAEFLRLRFTDKEVCDFFVETVKLNLEHREKNNVSRKDFFQMLIQLRNTGKIQDDGIDWRGYESASTAISFCMYELSKNPKLQERAYEEIVNVLAQHDGQISFESMNAMKFIESCIDETLRMHPPFGVLTRKCTKNYKLPNTNAIIEEGTMIMLSVAGLQSDPKYYENPEQFSPDRFSSEAMVDKNFLNMPFLTFGEGPRVCLGAKLGKLKVKVGIVHLLQRYKFELGDVHNKPLKFHPKSLVKFAVGGINLKVKAR</sequence>
<dbReference type="GO" id="GO:0020037">
    <property type="term" value="F:heme binding"/>
    <property type="evidence" value="ECO:0007669"/>
    <property type="project" value="InterPro"/>
</dbReference>
<comment type="similarity">
    <text evidence="4 14">Belongs to the cytochrome P450 family.</text>
</comment>
<proteinExistence type="inferred from homology"/>
<comment type="caution">
    <text evidence="16">The sequence shown here is derived from an EMBL/GenBank/DDBJ whole genome shotgun (WGS) entry which is preliminary data.</text>
</comment>
<dbReference type="SUPFAM" id="SSF48264">
    <property type="entry name" value="Cytochrome P450"/>
    <property type="match status" value="1"/>
</dbReference>
<evidence type="ECO:0000256" key="4">
    <source>
        <dbReference type="ARBA" id="ARBA00010617"/>
    </source>
</evidence>
<gene>
    <name evidence="16" type="primary">Cyp6d5_2</name>
    <name evidence="16" type="ORF">Bhyg_00911</name>
</gene>
<evidence type="ECO:0000256" key="5">
    <source>
        <dbReference type="ARBA" id="ARBA00022617"/>
    </source>
</evidence>
<dbReference type="Proteomes" id="UP001151699">
    <property type="component" value="Chromosome A"/>
</dbReference>
<comment type="cofactor">
    <cofactor evidence="1 13">
        <name>heme</name>
        <dbReference type="ChEBI" id="CHEBI:30413"/>
    </cofactor>
</comment>
<reference evidence="16" key="1">
    <citation type="submission" date="2022-07" db="EMBL/GenBank/DDBJ databases">
        <authorList>
            <person name="Trinca V."/>
            <person name="Uliana J.V.C."/>
            <person name="Torres T.T."/>
            <person name="Ward R.J."/>
            <person name="Monesi N."/>
        </authorList>
    </citation>
    <scope>NUCLEOTIDE SEQUENCE</scope>
    <source>
        <strain evidence="16">HSMRA1968</strain>
        <tissue evidence="16">Whole embryos</tissue>
    </source>
</reference>
<dbReference type="GO" id="GO:0016705">
    <property type="term" value="F:oxidoreductase activity, acting on paired donors, with incorporation or reduction of molecular oxygen"/>
    <property type="evidence" value="ECO:0007669"/>
    <property type="project" value="InterPro"/>
</dbReference>
<evidence type="ECO:0000256" key="3">
    <source>
        <dbReference type="ARBA" id="ARBA00004406"/>
    </source>
</evidence>
<dbReference type="GO" id="GO:0004497">
    <property type="term" value="F:monooxygenase activity"/>
    <property type="evidence" value="ECO:0007669"/>
    <property type="project" value="UniProtKB-KW"/>
</dbReference>
<keyword evidence="6 13" id="KW-0479">Metal-binding</keyword>
<keyword evidence="11 14" id="KW-0503">Monooxygenase</keyword>
<evidence type="ECO:0000256" key="8">
    <source>
        <dbReference type="ARBA" id="ARBA00022848"/>
    </source>
</evidence>
<dbReference type="AlphaFoldDB" id="A0A9Q0N8V9"/>
<dbReference type="PRINTS" id="PR00463">
    <property type="entry name" value="EP450I"/>
</dbReference>
<evidence type="ECO:0000256" key="1">
    <source>
        <dbReference type="ARBA" id="ARBA00001971"/>
    </source>
</evidence>
<feature type="transmembrane region" description="Helical" evidence="15">
    <location>
        <begin position="12"/>
        <end position="30"/>
    </location>
</feature>
<dbReference type="PANTHER" id="PTHR24292:SF100">
    <property type="entry name" value="CYTOCHROME P450 6A16, ISOFORM B-RELATED"/>
    <property type="match status" value="1"/>
</dbReference>
<evidence type="ECO:0000256" key="7">
    <source>
        <dbReference type="ARBA" id="ARBA00022824"/>
    </source>
</evidence>
<dbReference type="EMBL" id="WJQU01000001">
    <property type="protein sequence ID" value="KAJ6645703.1"/>
    <property type="molecule type" value="Genomic_DNA"/>
</dbReference>
<dbReference type="InterPro" id="IPR017972">
    <property type="entry name" value="Cyt_P450_CS"/>
</dbReference>
<keyword evidence="8" id="KW-0492">Microsome</keyword>
<keyword evidence="12 15" id="KW-0472">Membrane</keyword>
<organism evidence="16 17">
    <name type="scientific">Pseudolycoriella hygida</name>
    <dbReference type="NCBI Taxonomy" id="35572"/>
    <lineage>
        <taxon>Eukaryota</taxon>
        <taxon>Metazoa</taxon>
        <taxon>Ecdysozoa</taxon>
        <taxon>Arthropoda</taxon>
        <taxon>Hexapoda</taxon>
        <taxon>Insecta</taxon>
        <taxon>Pterygota</taxon>
        <taxon>Neoptera</taxon>
        <taxon>Endopterygota</taxon>
        <taxon>Diptera</taxon>
        <taxon>Nematocera</taxon>
        <taxon>Sciaroidea</taxon>
        <taxon>Sciaridae</taxon>
        <taxon>Pseudolycoriella</taxon>
    </lineage>
</organism>
<accession>A0A9Q0N8V9</accession>
<dbReference type="PROSITE" id="PS00086">
    <property type="entry name" value="CYTOCHROME_P450"/>
    <property type="match status" value="1"/>
</dbReference>
<keyword evidence="15" id="KW-1133">Transmembrane helix</keyword>
<evidence type="ECO:0000256" key="14">
    <source>
        <dbReference type="RuleBase" id="RU000461"/>
    </source>
</evidence>